<dbReference type="PANTHER" id="PTHR33446:SF2">
    <property type="entry name" value="PROTEIN TONB"/>
    <property type="match status" value="1"/>
</dbReference>
<organism evidence="4 5">
    <name type="scientific">Cellulophaga tyrosinoxydans</name>
    <dbReference type="NCBI Taxonomy" id="504486"/>
    <lineage>
        <taxon>Bacteria</taxon>
        <taxon>Pseudomonadati</taxon>
        <taxon>Bacteroidota</taxon>
        <taxon>Flavobacteriia</taxon>
        <taxon>Flavobacteriales</taxon>
        <taxon>Flavobacteriaceae</taxon>
        <taxon>Cellulophaga</taxon>
    </lineage>
</organism>
<keyword evidence="5" id="KW-1185">Reference proteome</keyword>
<dbReference type="Pfam" id="PF03544">
    <property type="entry name" value="TonB_C"/>
    <property type="match status" value="1"/>
</dbReference>
<evidence type="ECO:0000256" key="2">
    <source>
        <dbReference type="SAM" id="Phobius"/>
    </source>
</evidence>
<dbReference type="Gene3D" id="3.30.1150.10">
    <property type="match status" value="1"/>
</dbReference>
<dbReference type="PROSITE" id="PS52015">
    <property type="entry name" value="TONB_CTD"/>
    <property type="match status" value="1"/>
</dbReference>
<dbReference type="RefSeq" id="WP_084059608.1">
    <property type="nucleotide sequence ID" value="NZ_FWXO01000001.1"/>
</dbReference>
<gene>
    <name evidence="4" type="ORF">SAMN05660703_0312</name>
</gene>
<dbReference type="PANTHER" id="PTHR33446">
    <property type="entry name" value="PROTEIN TONB-RELATED"/>
    <property type="match status" value="1"/>
</dbReference>
<evidence type="ECO:0000259" key="3">
    <source>
        <dbReference type="PROSITE" id="PS52015"/>
    </source>
</evidence>
<dbReference type="GO" id="GO:0098797">
    <property type="term" value="C:plasma membrane protein complex"/>
    <property type="evidence" value="ECO:0007669"/>
    <property type="project" value="TreeGrafter"/>
</dbReference>
<feature type="domain" description="TonB C-terminal" evidence="3">
    <location>
        <begin position="178"/>
        <end position="267"/>
    </location>
</feature>
<dbReference type="Proteomes" id="UP000192360">
    <property type="component" value="Unassembled WGS sequence"/>
</dbReference>
<feature type="region of interest" description="Disordered" evidence="1">
    <location>
        <begin position="1"/>
        <end position="29"/>
    </location>
</feature>
<keyword evidence="2" id="KW-0812">Transmembrane</keyword>
<dbReference type="OrthoDB" id="1522859at2"/>
<evidence type="ECO:0000256" key="1">
    <source>
        <dbReference type="SAM" id="MobiDB-lite"/>
    </source>
</evidence>
<proteinExistence type="predicted"/>
<dbReference type="InterPro" id="IPR051045">
    <property type="entry name" value="TonB-dependent_transducer"/>
</dbReference>
<name>A0A1W1YD48_9FLAO</name>
<dbReference type="GO" id="GO:0055085">
    <property type="term" value="P:transmembrane transport"/>
    <property type="evidence" value="ECO:0007669"/>
    <property type="project" value="InterPro"/>
</dbReference>
<feature type="transmembrane region" description="Helical" evidence="2">
    <location>
        <begin position="40"/>
        <end position="58"/>
    </location>
</feature>
<dbReference type="GO" id="GO:0031992">
    <property type="term" value="F:energy transducer activity"/>
    <property type="evidence" value="ECO:0007669"/>
    <property type="project" value="TreeGrafter"/>
</dbReference>
<feature type="compositionally biased region" description="Polar residues" evidence="1">
    <location>
        <begin position="1"/>
        <end position="27"/>
    </location>
</feature>
<evidence type="ECO:0000313" key="5">
    <source>
        <dbReference type="Proteomes" id="UP000192360"/>
    </source>
</evidence>
<dbReference type="SUPFAM" id="SSF74653">
    <property type="entry name" value="TolA/TonB C-terminal domain"/>
    <property type="match status" value="1"/>
</dbReference>
<dbReference type="STRING" id="504486.SAMN05660703_0312"/>
<dbReference type="InterPro" id="IPR037682">
    <property type="entry name" value="TonB_C"/>
</dbReference>
<keyword evidence="2" id="KW-1133">Transmembrane helix</keyword>
<protein>
    <submittedName>
        <fullName evidence="4">Protein TonB</fullName>
    </submittedName>
</protein>
<sequence length="267" mass="29907">MKKSTTSTAETHGNGNHSETSSVLNSKGTKHDANLRKNGFIHFQIGLIVAMLLVYFGLEYAVDKMTPKVTVHEPDATEIVEFHADANNFNVEKDKVIEQSVEKKTNPDKIKIVHDDVNLHPKLEFKSSDEPTNAEIVDVNSIEVAPPIEEDMVFPIAAVDAPIFPGCENVEKSMQRACFEEKIQKHVIRNFRYPDTAIETRTQGKVYVMFTIGKNGLIEDVKLKGPAKVLENEAGRIIDKLPQMKPGKRLDKPVKVSFSLPINFQLN</sequence>
<dbReference type="AlphaFoldDB" id="A0A1W1YD48"/>
<accession>A0A1W1YD48</accession>
<dbReference type="EMBL" id="FWXO01000001">
    <property type="protein sequence ID" value="SMC34073.1"/>
    <property type="molecule type" value="Genomic_DNA"/>
</dbReference>
<evidence type="ECO:0000313" key="4">
    <source>
        <dbReference type="EMBL" id="SMC34073.1"/>
    </source>
</evidence>
<reference evidence="4 5" key="1">
    <citation type="submission" date="2017-04" db="EMBL/GenBank/DDBJ databases">
        <authorList>
            <person name="Afonso C.L."/>
            <person name="Miller P.J."/>
            <person name="Scott M.A."/>
            <person name="Spackman E."/>
            <person name="Goraichik I."/>
            <person name="Dimitrov K.M."/>
            <person name="Suarez D.L."/>
            <person name="Swayne D.E."/>
        </authorList>
    </citation>
    <scope>NUCLEOTIDE SEQUENCE [LARGE SCALE GENOMIC DNA]</scope>
    <source>
        <strain evidence="4 5">DSM 21164</strain>
    </source>
</reference>
<keyword evidence="2" id="KW-0472">Membrane</keyword>